<dbReference type="GO" id="GO:0019242">
    <property type="term" value="P:methylglyoxal biosynthetic process"/>
    <property type="evidence" value="ECO:0007669"/>
    <property type="project" value="InterPro"/>
</dbReference>
<dbReference type="Proteomes" id="UP000199208">
    <property type="component" value="Unassembled WGS sequence"/>
</dbReference>
<evidence type="ECO:0000313" key="3">
    <source>
        <dbReference type="Proteomes" id="UP000199208"/>
    </source>
</evidence>
<dbReference type="GO" id="GO:0016301">
    <property type="term" value="F:kinase activity"/>
    <property type="evidence" value="ECO:0007669"/>
    <property type="project" value="UniProtKB-KW"/>
</dbReference>
<dbReference type="InterPro" id="IPR045540">
    <property type="entry name" value="YegS/DAGK_C"/>
</dbReference>
<dbReference type="InterPro" id="IPR005218">
    <property type="entry name" value="Diacylglycerol/lipid_kinase"/>
</dbReference>
<keyword evidence="2" id="KW-0808">Transferase</keyword>
<name>A0A1G5RSQ7_9FIRM</name>
<dbReference type="PROSITE" id="PS50146">
    <property type="entry name" value="DAGK"/>
    <property type="match status" value="1"/>
</dbReference>
<dbReference type="InterPro" id="IPR016064">
    <property type="entry name" value="NAD/diacylglycerol_kinase_sf"/>
</dbReference>
<protein>
    <submittedName>
        <fullName evidence="2">Diacylglycerol kinase</fullName>
    </submittedName>
</protein>
<evidence type="ECO:0000259" key="1">
    <source>
        <dbReference type="PROSITE" id="PS50146"/>
    </source>
</evidence>
<dbReference type="SUPFAM" id="SSF111331">
    <property type="entry name" value="NAD kinase/diacylglycerol kinase-like"/>
    <property type="match status" value="1"/>
</dbReference>
<keyword evidence="3" id="KW-1185">Reference proteome</keyword>
<gene>
    <name evidence="2" type="ORF">SAMN03080599_00575</name>
</gene>
<dbReference type="GO" id="GO:0005829">
    <property type="term" value="C:cytosol"/>
    <property type="evidence" value="ECO:0007669"/>
    <property type="project" value="TreeGrafter"/>
</dbReference>
<reference evidence="2 3" key="1">
    <citation type="submission" date="2016-10" db="EMBL/GenBank/DDBJ databases">
        <authorList>
            <person name="de Groot N.N."/>
        </authorList>
    </citation>
    <scope>NUCLEOTIDE SEQUENCE [LARGE SCALE GENOMIC DNA]</scope>
    <source>
        <strain evidence="2 3">DSM 2784</strain>
    </source>
</reference>
<dbReference type="AlphaFoldDB" id="A0A1G5RSQ7"/>
<dbReference type="InterPro" id="IPR004363">
    <property type="entry name" value="Methylgl_synth"/>
</dbReference>
<dbReference type="GO" id="GO:0005524">
    <property type="term" value="F:ATP binding"/>
    <property type="evidence" value="ECO:0007669"/>
    <property type="project" value="InterPro"/>
</dbReference>
<proteinExistence type="predicted"/>
<dbReference type="Pfam" id="PF19279">
    <property type="entry name" value="YegS_C"/>
    <property type="match status" value="1"/>
</dbReference>
<organism evidence="2 3">
    <name type="scientific">Acidaminobacter hydrogenoformans DSM 2784</name>
    <dbReference type="NCBI Taxonomy" id="1120920"/>
    <lineage>
        <taxon>Bacteria</taxon>
        <taxon>Bacillati</taxon>
        <taxon>Bacillota</taxon>
        <taxon>Clostridia</taxon>
        <taxon>Peptostreptococcales</taxon>
        <taxon>Acidaminobacteraceae</taxon>
        <taxon>Acidaminobacter</taxon>
    </lineage>
</organism>
<sequence>MDYKKIALVYNSYSGMHKPSWKLEPLMAFLEMKAEVELIDVAKGIDIEAEVSRACQAGAELIIACGGDGTVHSSANGILKGNSEAVLAVLPFGTVNDFASVLGMKDKIEHFITVLEKGTTKKIDVGICNGLYFINVVGVGAFTDVGYAVPRPLKKLFGRLAYLVYGIKDSLKYLKESHRVKLEINGEVIEEDLTLFTVTNSNSVGGFRNYARPIELDDGNLYLMVMKKSSFMQAVKIVMNYINTQKFAGETIVYYPVKHLKASSMDLMKIDIDGEEGGRLPIEIKILEKRMNVLMPKE</sequence>
<dbReference type="OrthoDB" id="142078at2"/>
<dbReference type="Pfam" id="PF00781">
    <property type="entry name" value="DAGK_cat"/>
    <property type="match status" value="1"/>
</dbReference>
<dbReference type="SMART" id="SM00046">
    <property type="entry name" value="DAGKc"/>
    <property type="match status" value="1"/>
</dbReference>
<dbReference type="PANTHER" id="PTHR30492">
    <property type="entry name" value="METHYLGLYOXAL SYNTHASE"/>
    <property type="match status" value="1"/>
</dbReference>
<dbReference type="InterPro" id="IPR001206">
    <property type="entry name" value="Diacylglycerol_kinase_cat_dom"/>
</dbReference>
<dbReference type="Gene3D" id="2.60.200.40">
    <property type="match status" value="1"/>
</dbReference>
<dbReference type="InterPro" id="IPR017438">
    <property type="entry name" value="ATP-NAD_kinase_N"/>
</dbReference>
<accession>A0A1G5RSQ7</accession>
<dbReference type="EMBL" id="FMWL01000002">
    <property type="protein sequence ID" value="SCZ77124.1"/>
    <property type="molecule type" value="Genomic_DNA"/>
</dbReference>
<dbReference type="Gene3D" id="3.40.50.10330">
    <property type="entry name" value="Probable inorganic polyphosphate/atp-NAD kinase, domain 1"/>
    <property type="match status" value="1"/>
</dbReference>
<dbReference type="PANTHER" id="PTHR30492:SF0">
    <property type="entry name" value="METHYLGLYOXAL SYNTHASE"/>
    <property type="match status" value="1"/>
</dbReference>
<keyword evidence="2" id="KW-0418">Kinase</keyword>
<dbReference type="GO" id="GO:0008654">
    <property type="term" value="P:phospholipid biosynthetic process"/>
    <property type="evidence" value="ECO:0007669"/>
    <property type="project" value="InterPro"/>
</dbReference>
<dbReference type="NCBIfam" id="TIGR00147">
    <property type="entry name" value="YegS/Rv2252/BmrU family lipid kinase"/>
    <property type="match status" value="1"/>
</dbReference>
<dbReference type="GO" id="GO:0008929">
    <property type="term" value="F:methylglyoxal synthase activity"/>
    <property type="evidence" value="ECO:0007669"/>
    <property type="project" value="InterPro"/>
</dbReference>
<evidence type="ECO:0000313" key="2">
    <source>
        <dbReference type="EMBL" id="SCZ77124.1"/>
    </source>
</evidence>
<dbReference type="STRING" id="1120920.SAMN03080599_00575"/>
<feature type="domain" description="DAGKc" evidence="1">
    <location>
        <begin position="1"/>
        <end position="132"/>
    </location>
</feature>
<dbReference type="RefSeq" id="WP_092589375.1">
    <property type="nucleotide sequence ID" value="NZ_FMWL01000002.1"/>
</dbReference>